<keyword evidence="1" id="KW-0732">Signal</keyword>
<dbReference type="SUPFAM" id="SSF111364">
    <property type="entry name" value="Tsx-like channel"/>
    <property type="match status" value="1"/>
</dbReference>
<dbReference type="InterPro" id="IPR036777">
    <property type="entry name" value="Channel_Tsx-like_sf"/>
</dbReference>
<dbReference type="AlphaFoldDB" id="A0A4P9URU8"/>
<dbReference type="OrthoDB" id="104801at2"/>
<feature type="chain" id="PRO_5020810484" evidence="1">
    <location>
        <begin position="22"/>
        <end position="246"/>
    </location>
</feature>
<accession>A0A4P9URU8</accession>
<dbReference type="Pfam" id="PF16412">
    <property type="entry name" value="DUF5020"/>
    <property type="match status" value="1"/>
</dbReference>
<keyword evidence="3" id="KW-1185">Reference proteome</keyword>
<gene>
    <name evidence="2" type="ORF">EQU24_09320</name>
</gene>
<feature type="signal peptide" evidence="1">
    <location>
        <begin position="1"/>
        <end position="21"/>
    </location>
</feature>
<reference evidence="3" key="1">
    <citation type="journal article" date="2019" name="J. Bacteriol.">
        <title>A Mutagenic Screen Identifies a TonB-Dependent Receptor Required for the Lanthanide Metal Switch in the Type I Methanotroph 'Methylotuvimicrobium buryatense' 5GB1C.</title>
        <authorList>
            <person name="Groom J.D."/>
            <person name="Ford S.M."/>
            <person name="Pesesky M.W."/>
            <person name="Lidstrom M.E."/>
        </authorList>
    </citation>
    <scope>NUCLEOTIDE SEQUENCE [LARGE SCALE GENOMIC DNA]</scope>
    <source>
        <strain evidence="3">5GB1C</strain>
    </source>
</reference>
<organism evidence="2 3">
    <name type="scientific">Methylotuvimicrobium buryatense</name>
    <name type="common">Methylomicrobium buryatense</name>
    <dbReference type="NCBI Taxonomy" id="95641"/>
    <lineage>
        <taxon>Bacteria</taxon>
        <taxon>Pseudomonadati</taxon>
        <taxon>Pseudomonadota</taxon>
        <taxon>Gammaproteobacteria</taxon>
        <taxon>Methylococcales</taxon>
        <taxon>Methylococcaceae</taxon>
        <taxon>Methylotuvimicrobium</taxon>
    </lineage>
</organism>
<evidence type="ECO:0000313" key="2">
    <source>
        <dbReference type="EMBL" id="QCW82416.1"/>
    </source>
</evidence>
<dbReference type="Gene3D" id="2.40.230.20">
    <property type="entry name" value="Nucleoside-specific channel-forming protein, Tsx-like"/>
    <property type="match status" value="1"/>
</dbReference>
<dbReference type="GO" id="GO:0009279">
    <property type="term" value="C:cell outer membrane"/>
    <property type="evidence" value="ECO:0007669"/>
    <property type="project" value="InterPro"/>
</dbReference>
<sequence length="246" mass="27745">MAKAAAHWSVLLLCCALPVHAIDWTASNVQLLYGGDFEFGEPKRTTITVEHAHGWQYGTNFFFVDIMPRNDVGTEVYAEVYTYLSWNKVTGLNLTLGPIKDISLALGLNISNLPAQDHFKAYMFGLSFDLANSLFDYLQFDVTVYKADDVSSRYGLQFTPVWSLPFSIGCVDFKFRGFTDFRTGNTNTSGNFNILAQPQLLVDIGNLANWKKDTVYIGTEYSHWYNKYGVKGVDERAIQAMIIGFF</sequence>
<dbReference type="STRING" id="675511.GCA_000341735_01172"/>
<dbReference type="RefSeq" id="WP_017839759.1">
    <property type="nucleotide sequence ID" value="NZ_CP035467.1"/>
</dbReference>
<dbReference type="EMBL" id="CP035467">
    <property type="protein sequence ID" value="QCW82416.1"/>
    <property type="molecule type" value="Genomic_DNA"/>
</dbReference>
<dbReference type="KEGG" id="mbur:EQU24_09320"/>
<evidence type="ECO:0000313" key="3">
    <source>
        <dbReference type="Proteomes" id="UP000305881"/>
    </source>
</evidence>
<protein>
    <submittedName>
        <fullName evidence="2">DUF5020 family protein</fullName>
    </submittedName>
</protein>
<dbReference type="Proteomes" id="UP000305881">
    <property type="component" value="Chromosome"/>
</dbReference>
<evidence type="ECO:0000256" key="1">
    <source>
        <dbReference type="SAM" id="SignalP"/>
    </source>
</evidence>
<proteinExistence type="predicted"/>
<name>A0A4P9URU8_METBY</name>